<sequence>MALEYAMQGHFSVKSEEDPAERSSMATALIMLSDYSVTLPAPDQSVFLFGSQTERSTPTNEIENTDKRTSKSMALSVDVNQLLNFIAINWERAMKFIMTLESSQPTGKDSNLILSSLPSNALVNGGFQTGTVGQEPDKVYALGLCGGDSSPETCFICLDSAIQDITEKCPNQKEKISWGVPCTLRKQPSFEILELDHMNSGYNTNNITMNSTQHRIWQSLIDRIVIKASSGSSKL</sequence>
<name>A0ACC1WZ54_MELAZ</name>
<gene>
    <name evidence="1" type="ORF">OWV82_023174</name>
</gene>
<accession>A0ACC1WZ54</accession>
<evidence type="ECO:0000313" key="1">
    <source>
        <dbReference type="EMBL" id="KAJ4703245.1"/>
    </source>
</evidence>
<dbReference type="EMBL" id="CM051406">
    <property type="protein sequence ID" value="KAJ4703245.1"/>
    <property type="molecule type" value="Genomic_DNA"/>
</dbReference>
<dbReference type="Proteomes" id="UP001164539">
    <property type="component" value="Chromosome 13"/>
</dbReference>
<protein>
    <submittedName>
        <fullName evidence="1">Cysteine-rich receptor-like protein kinase</fullName>
    </submittedName>
</protein>
<reference evidence="1 2" key="1">
    <citation type="journal article" date="2023" name="Science">
        <title>Complex scaffold remodeling in plant triterpene biosynthesis.</title>
        <authorList>
            <person name="De La Pena R."/>
            <person name="Hodgson H."/>
            <person name="Liu J.C."/>
            <person name="Stephenson M.J."/>
            <person name="Martin A.C."/>
            <person name="Owen C."/>
            <person name="Harkess A."/>
            <person name="Leebens-Mack J."/>
            <person name="Jimenez L.E."/>
            <person name="Osbourn A."/>
            <person name="Sattely E.S."/>
        </authorList>
    </citation>
    <scope>NUCLEOTIDE SEQUENCE [LARGE SCALE GENOMIC DNA]</scope>
    <source>
        <strain evidence="2">cv. JPN11</strain>
        <tissue evidence="1">Leaf</tissue>
    </source>
</reference>
<evidence type="ECO:0000313" key="2">
    <source>
        <dbReference type="Proteomes" id="UP001164539"/>
    </source>
</evidence>
<organism evidence="1 2">
    <name type="scientific">Melia azedarach</name>
    <name type="common">Chinaberry tree</name>
    <dbReference type="NCBI Taxonomy" id="155640"/>
    <lineage>
        <taxon>Eukaryota</taxon>
        <taxon>Viridiplantae</taxon>
        <taxon>Streptophyta</taxon>
        <taxon>Embryophyta</taxon>
        <taxon>Tracheophyta</taxon>
        <taxon>Spermatophyta</taxon>
        <taxon>Magnoliopsida</taxon>
        <taxon>eudicotyledons</taxon>
        <taxon>Gunneridae</taxon>
        <taxon>Pentapetalae</taxon>
        <taxon>rosids</taxon>
        <taxon>malvids</taxon>
        <taxon>Sapindales</taxon>
        <taxon>Meliaceae</taxon>
        <taxon>Melia</taxon>
    </lineage>
</organism>
<keyword evidence="2" id="KW-1185">Reference proteome</keyword>
<comment type="caution">
    <text evidence="1">The sequence shown here is derived from an EMBL/GenBank/DDBJ whole genome shotgun (WGS) entry which is preliminary data.</text>
</comment>
<proteinExistence type="predicted"/>